<evidence type="ECO:0000313" key="2">
    <source>
        <dbReference type="EMBL" id="KAK1429947.1"/>
    </source>
</evidence>
<dbReference type="InterPro" id="IPR038765">
    <property type="entry name" value="Papain-like_cys_pep_sf"/>
</dbReference>
<evidence type="ECO:0000256" key="1">
    <source>
        <dbReference type="SAM" id="Phobius"/>
    </source>
</evidence>
<keyword evidence="1" id="KW-0812">Transmembrane</keyword>
<keyword evidence="1" id="KW-1133">Transmembrane helix</keyword>
<feature type="transmembrane region" description="Helical" evidence="1">
    <location>
        <begin position="21"/>
        <end position="44"/>
    </location>
</feature>
<dbReference type="AlphaFoldDB" id="A0AAD8P2R9"/>
<dbReference type="SUPFAM" id="SSF54001">
    <property type="entry name" value="Cysteine proteinases"/>
    <property type="match status" value="1"/>
</dbReference>
<sequence length="233" mass="26578">MIHKGQASREEAKSKHNASTVTGVLTVVIVLLTNCKFTISNLMLTNNKLKASDRLALFMENLKSVVFVENIDKFPIVEKGHYYLVCFDLKEGTIEILDNMEKSFVGVADAKSFFKKDTAVKVKEIFFMYLYHVGHRGCQGIRLAKPVIKKLHWSTKSNVMDCGVFLMRHMETYMGSKVKNWRCGLDVEGTKQEVQINNLRLKYAYKILTSDVNIHNKSVVDVAKELDVDDEFS</sequence>
<name>A0AAD8P2R9_TARER</name>
<comment type="caution">
    <text evidence="2">The sequence shown here is derived from an EMBL/GenBank/DDBJ whole genome shotgun (WGS) entry which is preliminary data.</text>
</comment>
<protein>
    <recommendedName>
        <fullName evidence="4">Ubiquitin-like protease family profile domain-containing protein</fullName>
    </recommendedName>
</protein>
<evidence type="ECO:0000313" key="3">
    <source>
        <dbReference type="Proteomes" id="UP001229421"/>
    </source>
</evidence>
<evidence type="ECO:0008006" key="4">
    <source>
        <dbReference type="Google" id="ProtNLM"/>
    </source>
</evidence>
<keyword evidence="3" id="KW-1185">Reference proteome</keyword>
<gene>
    <name evidence="2" type="ORF">QVD17_12308</name>
</gene>
<dbReference type="EMBL" id="JAUHHV010000003">
    <property type="protein sequence ID" value="KAK1429947.1"/>
    <property type="molecule type" value="Genomic_DNA"/>
</dbReference>
<organism evidence="2 3">
    <name type="scientific">Tagetes erecta</name>
    <name type="common">African marigold</name>
    <dbReference type="NCBI Taxonomy" id="13708"/>
    <lineage>
        <taxon>Eukaryota</taxon>
        <taxon>Viridiplantae</taxon>
        <taxon>Streptophyta</taxon>
        <taxon>Embryophyta</taxon>
        <taxon>Tracheophyta</taxon>
        <taxon>Spermatophyta</taxon>
        <taxon>Magnoliopsida</taxon>
        <taxon>eudicotyledons</taxon>
        <taxon>Gunneridae</taxon>
        <taxon>Pentapetalae</taxon>
        <taxon>asterids</taxon>
        <taxon>campanulids</taxon>
        <taxon>Asterales</taxon>
        <taxon>Asteraceae</taxon>
        <taxon>Asteroideae</taxon>
        <taxon>Heliantheae alliance</taxon>
        <taxon>Tageteae</taxon>
        <taxon>Tagetes</taxon>
    </lineage>
</organism>
<dbReference type="Proteomes" id="UP001229421">
    <property type="component" value="Unassembled WGS sequence"/>
</dbReference>
<proteinExistence type="predicted"/>
<keyword evidence="1" id="KW-0472">Membrane</keyword>
<accession>A0AAD8P2R9</accession>
<reference evidence="2" key="1">
    <citation type="journal article" date="2023" name="bioRxiv">
        <title>Improved chromosome-level genome assembly for marigold (Tagetes erecta).</title>
        <authorList>
            <person name="Jiang F."/>
            <person name="Yuan L."/>
            <person name="Wang S."/>
            <person name="Wang H."/>
            <person name="Xu D."/>
            <person name="Wang A."/>
            <person name="Fan W."/>
        </authorList>
    </citation>
    <scope>NUCLEOTIDE SEQUENCE</scope>
    <source>
        <strain evidence="2">WSJ</strain>
        <tissue evidence="2">Leaf</tissue>
    </source>
</reference>
<dbReference type="Gene3D" id="3.40.395.10">
    <property type="entry name" value="Adenoviral Proteinase, Chain A"/>
    <property type="match status" value="1"/>
</dbReference>